<keyword evidence="1" id="KW-1133">Transmembrane helix</keyword>
<feature type="transmembrane region" description="Helical" evidence="1">
    <location>
        <begin position="118"/>
        <end position="139"/>
    </location>
</feature>
<dbReference type="RefSeq" id="WP_064373173.1">
    <property type="nucleotide sequence ID" value="NZ_CP014207.1"/>
</dbReference>
<keyword evidence="1" id="KW-0812">Transmembrane</keyword>
<sequence>MLKKLKKTLTLSKSYSKKIDTFDIAKLEKVKDEMIDEMEEPVGWHTMGLPLVASCFLAIFSFVIPQTSLWQGIYTLMGWPKYALMIGIMVAAFFYAFLVVLSLLFISKGSYVFLRFHLLVLAITTLFSLFFVCYCFFSWLTGSGVHALLFGLSFPGLFAACLSWKCLDTDMFYRMIAYCLHNRAWRKQIEGQRKNHAS</sequence>
<evidence type="ECO:0000256" key="1">
    <source>
        <dbReference type="SAM" id="Phobius"/>
    </source>
</evidence>
<proteinExistence type="predicted"/>
<dbReference type="EMBL" id="CP059084">
    <property type="protein sequence ID" value="QTC45826.1"/>
    <property type="molecule type" value="Genomic_DNA"/>
</dbReference>
<feature type="transmembrane region" description="Helical" evidence="1">
    <location>
        <begin position="84"/>
        <end position="106"/>
    </location>
</feature>
<reference evidence="2" key="1">
    <citation type="submission" date="2020-07" db="EMBL/GenBank/DDBJ databases">
        <title>Genome Sequences for Panteoa spp. that cause Center Rot in Onions.</title>
        <authorList>
            <person name="Asselin J.A."/>
            <person name="Helmann T."/>
            <person name="Beer S."/>
            <person name="Stodghill P."/>
        </authorList>
    </citation>
    <scope>NUCLEOTIDE SEQUENCE</scope>
    <source>
        <strain evidence="2">OC5a</strain>
    </source>
</reference>
<dbReference type="AlphaFoldDB" id="A0A8A4KHV9"/>
<feature type="transmembrane region" description="Helical" evidence="1">
    <location>
        <begin position="145"/>
        <end position="167"/>
    </location>
</feature>
<name>A0A8A4KHV9_PANAN</name>
<gene>
    <name evidence="2" type="ORF">H0Z12_19385</name>
</gene>
<evidence type="ECO:0000313" key="3">
    <source>
        <dbReference type="Proteomes" id="UP000663901"/>
    </source>
</evidence>
<evidence type="ECO:0000313" key="2">
    <source>
        <dbReference type="EMBL" id="QTC45826.1"/>
    </source>
</evidence>
<protein>
    <submittedName>
        <fullName evidence="2">Uncharacterized protein</fullName>
    </submittedName>
</protein>
<feature type="transmembrane region" description="Helical" evidence="1">
    <location>
        <begin position="42"/>
        <end position="64"/>
    </location>
</feature>
<accession>A0A8A4KHV9</accession>
<keyword evidence="1" id="KW-0472">Membrane</keyword>
<dbReference type="Proteomes" id="UP000663901">
    <property type="component" value="Chromosome"/>
</dbReference>
<organism evidence="2 3">
    <name type="scientific">Pantoea ananas</name>
    <name type="common">Erwinia uredovora</name>
    <dbReference type="NCBI Taxonomy" id="553"/>
    <lineage>
        <taxon>Bacteria</taxon>
        <taxon>Pseudomonadati</taxon>
        <taxon>Pseudomonadota</taxon>
        <taxon>Gammaproteobacteria</taxon>
        <taxon>Enterobacterales</taxon>
        <taxon>Erwiniaceae</taxon>
        <taxon>Pantoea</taxon>
    </lineage>
</organism>